<dbReference type="SUPFAM" id="SSF52317">
    <property type="entry name" value="Class I glutamine amidotransferase-like"/>
    <property type="match status" value="1"/>
</dbReference>
<dbReference type="EMBL" id="LBVP01000003">
    <property type="protein sequence ID" value="KKQ90034.1"/>
    <property type="molecule type" value="Genomic_DNA"/>
</dbReference>
<gene>
    <name evidence="2" type="ORF">UT12_C0003G0015</name>
</gene>
<accession>A0A0G0NVX5</accession>
<feature type="transmembrane region" description="Helical" evidence="1">
    <location>
        <begin position="12"/>
        <end position="33"/>
    </location>
</feature>
<feature type="transmembrane region" description="Helical" evidence="1">
    <location>
        <begin position="314"/>
        <end position="332"/>
    </location>
</feature>
<feature type="transmembrane region" description="Helical" evidence="1">
    <location>
        <begin position="155"/>
        <end position="175"/>
    </location>
</feature>
<feature type="transmembrane region" description="Helical" evidence="1">
    <location>
        <begin position="339"/>
        <end position="357"/>
    </location>
</feature>
<reference evidence="2 3" key="1">
    <citation type="journal article" date="2015" name="Nature">
        <title>rRNA introns, odd ribosomes, and small enigmatic genomes across a large radiation of phyla.</title>
        <authorList>
            <person name="Brown C.T."/>
            <person name="Hug L.A."/>
            <person name="Thomas B.C."/>
            <person name="Sharon I."/>
            <person name="Castelle C.J."/>
            <person name="Singh A."/>
            <person name="Wilkins M.J."/>
            <person name="Williams K.H."/>
            <person name="Banfield J.F."/>
        </authorList>
    </citation>
    <scope>NUCLEOTIDE SEQUENCE [LARGE SCALE GENOMIC DNA]</scope>
</reference>
<dbReference type="InterPro" id="IPR029062">
    <property type="entry name" value="Class_I_gatase-like"/>
</dbReference>
<evidence type="ECO:0000313" key="2">
    <source>
        <dbReference type="EMBL" id="KKQ90034.1"/>
    </source>
</evidence>
<organism evidence="2 3">
    <name type="scientific">Candidatus Curtissbacteria bacterium GW2011_GWC2_38_9</name>
    <dbReference type="NCBI Taxonomy" id="1618414"/>
    <lineage>
        <taxon>Bacteria</taxon>
        <taxon>Candidatus Curtissiibacteriota</taxon>
    </lineage>
</organism>
<dbReference type="AlphaFoldDB" id="A0A0G0NVX5"/>
<feature type="transmembrane region" description="Helical" evidence="1">
    <location>
        <begin position="182"/>
        <end position="198"/>
    </location>
</feature>
<keyword evidence="1" id="KW-0812">Transmembrane</keyword>
<name>A0A0G0NVX5_9BACT</name>
<feature type="transmembrane region" description="Helical" evidence="1">
    <location>
        <begin position="103"/>
        <end position="122"/>
    </location>
</feature>
<evidence type="ECO:0000313" key="3">
    <source>
        <dbReference type="Proteomes" id="UP000034893"/>
    </source>
</evidence>
<comment type="caution">
    <text evidence="2">The sequence shown here is derived from an EMBL/GenBank/DDBJ whole genome shotgun (WGS) entry which is preliminary data.</text>
</comment>
<keyword evidence="1" id="KW-0472">Membrane</keyword>
<evidence type="ECO:0008006" key="4">
    <source>
        <dbReference type="Google" id="ProtNLM"/>
    </source>
</evidence>
<feature type="transmembrane region" description="Helical" evidence="1">
    <location>
        <begin position="918"/>
        <end position="939"/>
    </location>
</feature>
<feature type="transmembrane region" description="Helical" evidence="1">
    <location>
        <begin position="369"/>
        <end position="388"/>
    </location>
</feature>
<sequence length="968" mass="109880">MRKYLFLLTRLVFELITHAASAAVIFFAFLPLAKWYLSHRPILGVDFYNMVSNAAYYSRHLDFRFLGFRPINWSGFPYLSDYPSLHFYLIQPLLHYFGAQKASLLYTMGAMYFLALSSYFLFWTISRNVVLSSILAILGLYSIGTWGPVVWGGNLQYFATMPFLPLSMVFLVLYLQSKSRKNLLVAIGILGISALGHPQVMVTYAIPFTILLLVFGYYSKIKVTLSRRLADVGIFLTGVILISYLQLQTSLGLIFLFPLHLLNFITNTLSAFLGTKSDYGYAVPSNISSEVAKAIAAYNRAEFWRFKLEVNGEFFVFAAFAAVFLVVGIVLARNRKRSLGVLPFILFLAFLFGYNFALSRGFSLFHGGWYRVFWPMPIAFGALISFSYQSFWFSFLERVKFLNNFTGKTLLIIIFSAVIAFGGYNFWSKSTPQDFIDKLDVTGIREKSGVFPEGLNKPMDKSEFSALSKKLVPTWLPANENQYRLYSADQKVNIWWPTFYEMPLFRGYIDAPIGTDRAGGYYWTDLALSATSGRDSLVEDYKSPVEMAKNNALFLIDWYSVGYYEGGHEGSDSYTPPASYLLKDSAFEKQEEIPIPGYSQVYQTEAEGGKIKWHDEISHSLKYFKFKEGLASPIASASNSTTIGFVGTFNNYETFLRVLGMTNTNSKQVIPLWLSESLKDMPNLGKLNLDGLVLYGYLNGDNKSGLKKIENYVKNGGKLIIETGSDVYQTNQKKLPEFFPIEGTKRQEIGSSWELGDFGPPVLDDKPWLFSLPVGLKSGSEVILKVGETPLVVSGSFGNGKVIWSGTNFFFHANVYKNLKEGEFLKGLISKIVLLETKSQPQFRADFISNRKIKIETKEAKAVLLRQQIHPGWQAKVNGVRQQIYKTGPTYPGFMYVFIPSKLINEKVEVEFLYKGEYWTLFYTVMTVVILMFIIDYLLGVRLGNFVAKSFRGRIGLRVSNWWEKEDE</sequence>
<proteinExistence type="predicted"/>
<evidence type="ECO:0000256" key="1">
    <source>
        <dbReference type="SAM" id="Phobius"/>
    </source>
</evidence>
<feature type="transmembrane region" description="Helical" evidence="1">
    <location>
        <begin position="129"/>
        <end position="149"/>
    </location>
</feature>
<dbReference type="Proteomes" id="UP000034893">
    <property type="component" value="Unassembled WGS sequence"/>
</dbReference>
<dbReference type="Gene3D" id="3.40.50.880">
    <property type="match status" value="1"/>
</dbReference>
<keyword evidence="1" id="KW-1133">Transmembrane helix</keyword>
<feature type="transmembrane region" description="Helical" evidence="1">
    <location>
        <begin position="233"/>
        <end position="257"/>
    </location>
</feature>
<feature type="transmembrane region" description="Helical" evidence="1">
    <location>
        <begin position="409"/>
        <end position="427"/>
    </location>
</feature>
<feature type="transmembrane region" description="Helical" evidence="1">
    <location>
        <begin position="204"/>
        <end position="221"/>
    </location>
</feature>
<protein>
    <recommendedName>
        <fullName evidence="4">Membrane protein 6-pyruvoyl-tetrahydropterin synthase-related domain-containing protein</fullName>
    </recommendedName>
</protein>